<name>A0ABU9U312_9GAMM</name>
<dbReference type="EMBL" id="JBBMQU010000014">
    <property type="protein sequence ID" value="MEM5550963.1"/>
    <property type="molecule type" value="Genomic_DNA"/>
</dbReference>
<dbReference type="PROSITE" id="PS51257">
    <property type="entry name" value="PROKAR_LIPOPROTEIN"/>
    <property type="match status" value="1"/>
</dbReference>
<proteinExistence type="predicted"/>
<organism evidence="1 2">
    <name type="scientific">Pseudoalteromonas neustonica</name>
    <dbReference type="NCBI Taxonomy" id="1840331"/>
    <lineage>
        <taxon>Bacteria</taxon>
        <taxon>Pseudomonadati</taxon>
        <taxon>Pseudomonadota</taxon>
        <taxon>Gammaproteobacteria</taxon>
        <taxon>Alteromonadales</taxon>
        <taxon>Pseudoalteromonadaceae</taxon>
        <taxon>Pseudoalteromonas</taxon>
    </lineage>
</organism>
<protein>
    <recommendedName>
        <fullName evidence="3">Lipoprotein</fullName>
    </recommendedName>
</protein>
<dbReference type="RefSeq" id="WP_152960580.1">
    <property type="nucleotide sequence ID" value="NZ_JBBMQU010000014.1"/>
</dbReference>
<sequence length="150" mass="16466">MQKLIFTLITTFSLVGCGLQVKSDIPEPDYAIKHNQFVSNNEPIPAGCFAQLMTNLNGDNTTAAVFIESANLRGCNAANYPYPGGDETLITYSIEKILPAHSYQLKVCERSTEGSMSGSCDNVLVKFTHLDYQLPNSTKQVLSVIKLGEW</sequence>
<keyword evidence="2" id="KW-1185">Reference proteome</keyword>
<dbReference type="Proteomes" id="UP001388366">
    <property type="component" value="Unassembled WGS sequence"/>
</dbReference>
<evidence type="ECO:0000313" key="1">
    <source>
        <dbReference type="EMBL" id="MEM5550963.1"/>
    </source>
</evidence>
<gene>
    <name evidence="1" type="ORF">WNY63_09505</name>
</gene>
<comment type="caution">
    <text evidence="1">The sequence shown here is derived from an EMBL/GenBank/DDBJ whole genome shotgun (WGS) entry which is preliminary data.</text>
</comment>
<reference evidence="1 2" key="1">
    <citation type="submission" date="2024-03" db="EMBL/GenBank/DDBJ databases">
        <title>Community enrichment and isolation of bacterial strains for fucoidan degradation.</title>
        <authorList>
            <person name="Sichert A."/>
        </authorList>
    </citation>
    <scope>NUCLEOTIDE SEQUENCE [LARGE SCALE GENOMIC DNA]</scope>
    <source>
        <strain evidence="1 2">AS81</strain>
    </source>
</reference>
<evidence type="ECO:0000313" key="2">
    <source>
        <dbReference type="Proteomes" id="UP001388366"/>
    </source>
</evidence>
<evidence type="ECO:0008006" key="3">
    <source>
        <dbReference type="Google" id="ProtNLM"/>
    </source>
</evidence>
<accession>A0ABU9U312</accession>